<dbReference type="AlphaFoldDB" id="A0A146G3Q7"/>
<evidence type="ECO:0000259" key="2">
    <source>
        <dbReference type="Pfam" id="PF01522"/>
    </source>
</evidence>
<evidence type="ECO:0000313" key="4">
    <source>
        <dbReference type="Proteomes" id="UP000076023"/>
    </source>
</evidence>
<proteinExistence type="predicted"/>
<keyword evidence="1" id="KW-0732">Signal</keyword>
<dbReference type="RefSeq" id="WP_075078291.1">
    <property type="nucleotide sequence ID" value="NZ_BDCO01000002.1"/>
</dbReference>
<dbReference type="EMBL" id="BDCO01000002">
    <property type="protein sequence ID" value="GAT32459.1"/>
    <property type="molecule type" value="Genomic_DNA"/>
</dbReference>
<organism evidence="3 4">
    <name type="scientific">Terrimicrobium sacchariphilum</name>
    <dbReference type="NCBI Taxonomy" id="690879"/>
    <lineage>
        <taxon>Bacteria</taxon>
        <taxon>Pseudomonadati</taxon>
        <taxon>Verrucomicrobiota</taxon>
        <taxon>Terrimicrobiia</taxon>
        <taxon>Terrimicrobiales</taxon>
        <taxon>Terrimicrobiaceae</taxon>
        <taxon>Terrimicrobium</taxon>
    </lineage>
</organism>
<sequence>MKHLFALLVVLACVVRPVAAAPLGETRVANWKDDRTGVFLLMFDDGWPSQWQVAIPELAQRGLIATFYICPGKGEYKVYAQKWEGDYADSGMVYGNHTMTHRGVSDLENAREEIFDCSKTIRMAQPGLENRLVSFAQPGGVGGNWHITDEELAQLLKEDRLINRPPFQGHGAMYHVKTLPDMTAMVDKAIANKGMEYLIIHGVERLNATYQDMWAMSQDELFFPLLDYLKQKSDSGELWVTDHISQHKYETERGTARVEVVSATPEAIRLKLTSAADPELYDLPLTLLTQVPADWKSAAIRQGETRATVTVKDGLAKYDARPGATEIELTKAP</sequence>
<dbReference type="STRING" id="690879.TSACC_2858"/>
<dbReference type="Pfam" id="PF01522">
    <property type="entry name" value="Polysacc_deac_1"/>
    <property type="match status" value="1"/>
</dbReference>
<dbReference type="GO" id="GO:0016810">
    <property type="term" value="F:hydrolase activity, acting on carbon-nitrogen (but not peptide) bonds"/>
    <property type="evidence" value="ECO:0007669"/>
    <property type="project" value="InterPro"/>
</dbReference>
<feature type="signal peptide" evidence="1">
    <location>
        <begin position="1"/>
        <end position="20"/>
    </location>
</feature>
<comment type="caution">
    <text evidence="3">The sequence shown here is derived from an EMBL/GenBank/DDBJ whole genome shotgun (WGS) entry which is preliminary data.</text>
</comment>
<dbReference type="InterPro" id="IPR002509">
    <property type="entry name" value="NODB_dom"/>
</dbReference>
<dbReference type="SUPFAM" id="SSF88713">
    <property type="entry name" value="Glycoside hydrolase/deacetylase"/>
    <property type="match status" value="1"/>
</dbReference>
<dbReference type="Proteomes" id="UP000076023">
    <property type="component" value="Unassembled WGS sequence"/>
</dbReference>
<dbReference type="GO" id="GO:0005975">
    <property type="term" value="P:carbohydrate metabolic process"/>
    <property type="evidence" value="ECO:0007669"/>
    <property type="project" value="InterPro"/>
</dbReference>
<dbReference type="CDD" id="cd10918">
    <property type="entry name" value="CE4_NodB_like_5s_6s"/>
    <property type="match status" value="1"/>
</dbReference>
<protein>
    <submittedName>
        <fullName evidence="3">Polysaccharide deacetylase</fullName>
    </submittedName>
</protein>
<accession>A0A146G3Q7</accession>
<evidence type="ECO:0000313" key="3">
    <source>
        <dbReference type="EMBL" id="GAT32459.1"/>
    </source>
</evidence>
<gene>
    <name evidence="3" type="ORF">TSACC_2858</name>
</gene>
<dbReference type="InParanoid" id="A0A146G3Q7"/>
<feature type="chain" id="PRO_5007524464" evidence="1">
    <location>
        <begin position="21"/>
        <end position="333"/>
    </location>
</feature>
<keyword evidence="4" id="KW-1185">Reference proteome</keyword>
<evidence type="ECO:0000256" key="1">
    <source>
        <dbReference type="SAM" id="SignalP"/>
    </source>
</evidence>
<feature type="domain" description="NodB homology" evidence="2">
    <location>
        <begin position="36"/>
        <end position="140"/>
    </location>
</feature>
<name>A0A146G3Q7_TERSA</name>
<dbReference type="InterPro" id="IPR011330">
    <property type="entry name" value="Glyco_hydro/deAcase_b/a-brl"/>
</dbReference>
<reference evidence="4" key="1">
    <citation type="journal article" date="2017" name="Genome Announc.">
        <title>Draft Genome Sequence of Terrimicrobium sacchariphilum NM-5T, a Facultative Anaerobic Soil Bacterium of the Class Spartobacteria.</title>
        <authorList>
            <person name="Qiu Y.L."/>
            <person name="Tourlousse D.M."/>
            <person name="Matsuura N."/>
            <person name="Ohashi A."/>
            <person name="Sekiguchi Y."/>
        </authorList>
    </citation>
    <scope>NUCLEOTIDE SEQUENCE [LARGE SCALE GENOMIC DNA]</scope>
    <source>
        <strain evidence="4">NM-5</strain>
    </source>
</reference>
<dbReference type="Gene3D" id="3.20.20.370">
    <property type="entry name" value="Glycoside hydrolase/deacetylase"/>
    <property type="match status" value="1"/>
</dbReference>